<organism evidence="2 3">
    <name type="scientific">Lentilactobacillus farraginis DSM 18382 = JCM 14108</name>
    <dbReference type="NCBI Taxonomy" id="1423743"/>
    <lineage>
        <taxon>Bacteria</taxon>
        <taxon>Bacillati</taxon>
        <taxon>Bacillota</taxon>
        <taxon>Bacilli</taxon>
        <taxon>Lactobacillales</taxon>
        <taxon>Lactobacillaceae</taxon>
        <taxon>Lentilactobacillus</taxon>
    </lineage>
</organism>
<dbReference type="PATRIC" id="fig|1423743.5.peg.1075"/>
<keyword evidence="1" id="KW-1133">Transmembrane helix</keyword>
<evidence type="ECO:0000256" key="1">
    <source>
        <dbReference type="SAM" id="Phobius"/>
    </source>
</evidence>
<reference evidence="2 3" key="1">
    <citation type="journal article" date="2015" name="Genome Announc.">
        <title>Expanding the biotechnology potential of lactobacilli through comparative genomics of 213 strains and associated genera.</title>
        <authorList>
            <person name="Sun Z."/>
            <person name="Harris H.M."/>
            <person name="McCann A."/>
            <person name="Guo C."/>
            <person name="Argimon S."/>
            <person name="Zhang W."/>
            <person name="Yang X."/>
            <person name="Jeffery I.B."/>
            <person name="Cooney J.C."/>
            <person name="Kagawa T.F."/>
            <person name="Liu W."/>
            <person name="Song Y."/>
            <person name="Salvetti E."/>
            <person name="Wrobel A."/>
            <person name="Rasinkangas P."/>
            <person name="Parkhill J."/>
            <person name="Rea M.C."/>
            <person name="O'Sullivan O."/>
            <person name="Ritari J."/>
            <person name="Douillard F.P."/>
            <person name="Paul Ross R."/>
            <person name="Yang R."/>
            <person name="Briner A.E."/>
            <person name="Felis G.E."/>
            <person name="de Vos W.M."/>
            <person name="Barrangou R."/>
            <person name="Klaenhammer T.R."/>
            <person name="Caufield P.W."/>
            <person name="Cui Y."/>
            <person name="Zhang H."/>
            <person name="O'Toole P.W."/>
        </authorList>
    </citation>
    <scope>NUCLEOTIDE SEQUENCE [LARGE SCALE GENOMIC DNA]</scope>
    <source>
        <strain evidence="2 3">DSM 18382</strain>
    </source>
</reference>
<keyword evidence="1" id="KW-0812">Transmembrane</keyword>
<sequence>MMKLHKQVDILNHKGLQILLNLASIPVFLLVLFGLIQFTGFNIFSIDLLQLILIAVLLVASLPIHELIHGLFFKLFHPKDRVKYGYAQGMLYATNPGRLYKRWQFMVIGIMPLILVTAILAGAFLAGWLQAAVFILVAAFHAAGCIGDLYFELLLIFSPVGSMVADTATGMAIYVAD</sequence>
<evidence type="ECO:0000313" key="2">
    <source>
        <dbReference type="EMBL" id="KRM03798.1"/>
    </source>
</evidence>
<feature type="transmembrane region" description="Helical" evidence="1">
    <location>
        <begin position="105"/>
        <end position="125"/>
    </location>
</feature>
<accession>A0A0R1VLX3</accession>
<dbReference type="Pfam" id="PF11667">
    <property type="entry name" value="DUF3267"/>
    <property type="match status" value="1"/>
</dbReference>
<proteinExistence type="predicted"/>
<name>A0A0R1VLX3_9LACO</name>
<gene>
    <name evidence="2" type="ORF">FD41_GL001044</name>
</gene>
<feature type="transmembrane region" description="Helical" evidence="1">
    <location>
        <begin position="131"/>
        <end position="151"/>
    </location>
</feature>
<protein>
    <submittedName>
        <fullName evidence="2">Surface antigen negative regulator Par</fullName>
    </submittedName>
</protein>
<feature type="transmembrane region" description="Helical" evidence="1">
    <location>
        <begin position="50"/>
        <end position="73"/>
    </location>
</feature>
<dbReference type="EMBL" id="AZFY01000124">
    <property type="protein sequence ID" value="KRM03798.1"/>
    <property type="molecule type" value="Genomic_DNA"/>
</dbReference>
<keyword evidence="1" id="KW-0472">Membrane</keyword>
<dbReference type="AlphaFoldDB" id="A0A0R1VLX3"/>
<dbReference type="Proteomes" id="UP000051966">
    <property type="component" value="Unassembled WGS sequence"/>
</dbReference>
<feature type="transmembrane region" description="Helical" evidence="1">
    <location>
        <begin position="20"/>
        <end position="44"/>
    </location>
</feature>
<keyword evidence="3" id="KW-1185">Reference proteome</keyword>
<evidence type="ECO:0000313" key="3">
    <source>
        <dbReference type="Proteomes" id="UP000051966"/>
    </source>
</evidence>
<dbReference type="InterPro" id="IPR021683">
    <property type="entry name" value="DUF3267"/>
</dbReference>
<comment type="caution">
    <text evidence="2">The sequence shown here is derived from an EMBL/GenBank/DDBJ whole genome shotgun (WGS) entry which is preliminary data.</text>
</comment>